<evidence type="ECO:0000313" key="11">
    <source>
        <dbReference type="EMBL" id="ATV21151.1"/>
    </source>
</evidence>
<dbReference type="GO" id="GO:0060003">
    <property type="term" value="P:copper ion export"/>
    <property type="evidence" value="ECO:0007669"/>
    <property type="project" value="TreeGrafter"/>
</dbReference>
<dbReference type="InterPro" id="IPR021647">
    <property type="entry name" value="CusF_Ec"/>
</dbReference>
<evidence type="ECO:0000259" key="5">
    <source>
        <dbReference type="Pfam" id="PF19335"/>
    </source>
</evidence>
<dbReference type="NCBIfam" id="TIGR01730">
    <property type="entry name" value="RND_mfp"/>
    <property type="match status" value="1"/>
</dbReference>
<keyword evidence="4" id="KW-0406">Ion transport</keyword>
<evidence type="ECO:0000256" key="1">
    <source>
        <dbReference type="ARBA" id="ARBA00009477"/>
    </source>
</evidence>
<dbReference type="InterPro" id="IPR058791">
    <property type="entry name" value="3HB_CusB"/>
</dbReference>
<evidence type="ECO:0000256" key="4">
    <source>
        <dbReference type="ARBA" id="ARBA00023065"/>
    </source>
</evidence>
<evidence type="ECO:0000259" key="8">
    <source>
        <dbReference type="Pfam" id="PF25954"/>
    </source>
</evidence>
<dbReference type="Pfam" id="PF25869">
    <property type="entry name" value="3HB_CusB"/>
    <property type="match status" value="1"/>
</dbReference>
<comment type="similarity">
    <text evidence="1">Belongs to the membrane fusion protein (MFP) (TC 8.A.1) family.</text>
</comment>
<protein>
    <submittedName>
        <fullName evidence="10">Cobalt/zinc/cadmium efflux RND transporter, membrane fusion protein, CzcB family</fullName>
    </submittedName>
    <submittedName>
        <fullName evidence="11">Efflux RND transporter periplasmic adaptor subunit</fullName>
    </submittedName>
</protein>
<dbReference type="InterPro" id="IPR045800">
    <property type="entry name" value="HMBD"/>
</dbReference>
<evidence type="ECO:0000313" key="12">
    <source>
        <dbReference type="Proteomes" id="UP000230024"/>
    </source>
</evidence>
<geneLocation type="plasmid" evidence="11">
    <name>pMAFF212063-A</name>
</geneLocation>
<evidence type="ECO:0000259" key="6">
    <source>
        <dbReference type="Pfam" id="PF25869"/>
    </source>
</evidence>
<dbReference type="Gene3D" id="2.40.30.170">
    <property type="match status" value="1"/>
</dbReference>
<feature type="domain" description="Heavy metal binding" evidence="5">
    <location>
        <begin position="49"/>
        <end position="76"/>
    </location>
</feature>
<evidence type="ECO:0000313" key="10">
    <source>
        <dbReference type="EMBL" id="ASD54195.1"/>
    </source>
</evidence>
<dbReference type="GO" id="GO:0046914">
    <property type="term" value="F:transition metal ion binding"/>
    <property type="evidence" value="ECO:0007669"/>
    <property type="project" value="TreeGrafter"/>
</dbReference>
<evidence type="ECO:0000259" key="7">
    <source>
        <dbReference type="Pfam" id="PF25919"/>
    </source>
</evidence>
<dbReference type="RefSeq" id="WP_005782516.1">
    <property type="nucleotide sequence ID" value="NZ_CP017007.1"/>
</dbReference>
<dbReference type="InterPro" id="IPR051909">
    <property type="entry name" value="MFP_Cation_Efflux"/>
</dbReference>
<reference evidence="11 12" key="2">
    <citation type="submission" date="2017-11" db="EMBL/GenBank/DDBJ databases">
        <title>Complete DNA Sequence of Pseudomonas syringae pv. actinidiae, biovar 5 (Psa5).</title>
        <authorList>
            <person name="Butler M."/>
            <person name="Taiaroa G."/>
            <person name="Sumpter N."/>
            <person name="Poulter R."/>
        </authorList>
    </citation>
    <scope>NUCLEOTIDE SEQUENCE [LARGE SCALE GENOMIC DNA]</scope>
    <source>
        <strain evidence="11 12">MAFF212063</strain>
        <plasmid evidence="12">pmaff212063-a</plasmid>
        <plasmid evidence="11">pMAFF212063-A</plasmid>
    </source>
</reference>
<keyword evidence="3" id="KW-0732">Signal</keyword>
<dbReference type="Gene3D" id="2.40.420.20">
    <property type="match status" value="1"/>
</dbReference>
<dbReference type="AlphaFoldDB" id="A0A1X4BKQ0"/>
<dbReference type="Pfam" id="PF25975">
    <property type="entry name" value="CzcB_C"/>
    <property type="match status" value="1"/>
</dbReference>
<dbReference type="Pfam" id="PF25954">
    <property type="entry name" value="Beta-barrel_RND_2"/>
    <property type="match status" value="1"/>
</dbReference>
<evidence type="ECO:0000256" key="3">
    <source>
        <dbReference type="ARBA" id="ARBA00022729"/>
    </source>
</evidence>
<dbReference type="SUPFAM" id="SSF111369">
    <property type="entry name" value="HlyD-like secretion proteins"/>
    <property type="match status" value="1"/>
</dbReference>
<dbReference type="InterPro" id="IPR058792">
    <property type="entry name" value="Beta-barrel_RND_2"/>
</dbReference>
<dbReference type="InterPro" id="IPR058649">
    <property type="entry name" value="CzcB_C"/>
</dbReference>
<reference evidence="10" key="1">
    <citation type="submission" date="2016-12" db="EMBL/GenBank/DDBJ databases">
        <title>The evolution of Pseudomonas syringae pv. actinidiae in New Zealand.</title>
        <authorList>
            <person name="Poulter R."/>
            <person name="Taiaroa G."/>
            <person name="Lamont I."/>
            <person name="Stockwell P."/>
            <person name="Butler M."/>
        </authorList>
    </citation>
    <scope>NUCLEOTIDE SEQUENCE</scope>
    <source>
        <strain evidence="10">RT371</strain>
    </source>
</reference>
<dbReference type="Proteomes" id="UP000230024">
    <property type="component" value="Plasmid pMAFF212063-A"/>
</dbReference>
<feature type="domain" description="CusB-like three alpha-helical bundle" evidence="6">
    <location>
        <begin position="162"/>
        <end position="207"/>
    </location>
</feature>
<dbReference type="FunFam" id="2.40.30.170:FF:000010">
    <property type="entry name" value="Efflux RND transporter periplasmic adaptor subunit"/>
    <property type="match status" value="1"/>
</dbReference>
<dbReference type="InterPro" id="IPR058790">
    <property type="entry name" value="BSH_CusB"/>
</dbReference>
<name>A0A1X4BKQ0_PSESF</name>
<dbReference type="GO" id="GO:0030288">
    <property type="term" value="C:outer membrane-bounded periplasmic space"/>
    <property type="evidence" value="ECO:0007669"/>
    <property type="project" value="TreeGrafter"/>
</dbReference>
<dbReference type="GO" id="GO:0022857">
    <property type="term" value="F:transmembrane transporter activity"/>
    <property type="evidence" value="ECO:0007669"/>
    <property type="project" value="InterPro"/>
</dbReference>
<dbReference type="PANTHER" id="PTHR30097">
    <property type="entry name" value="CATION EFFLUX SYSTEM PROTEIN CUSB"/>
    <property type="match status" value="1"/>
</dbReference>
<dbReference type="Gene3D" id="6.10.140.730">
    <property type="match status" value="1"/>
</dbReference>
<dbReference type="InterPro" id="IPR042230">
    <property type="entry name" value="CusF_sf"/>
</dbReference>
<dbReference type="FunFam" id="2.40.420.20:FF:000003">
    <property type="entry name" value="Cation efflux system protein cusB"/>
    <property type="match status" value="1"/>
</dbReference>
<geneLocation type="plasmid" evidence="12">
    <name>pmaff212063-a</name>
</geneLocation>
<dbReference type="GO" id="GO:0015679">
    <property type="term" value="P:plasma membrane copper ion transport"/>
    <property type="evidence" value="ECO:0007669"/>
    <property type="project" value="TreeGrafter"/>
</dbReference>
<feature type="domain" description="CusB-like beta-barrel" evidence="8">
    <location>
        <begin position="246"/>
        <end position="323"/>
    </location>
</feature>
<evidence type="ECO:0000256" key="2">
    <source>
        <dbReference type="ARBA" id="ARBA00022448"/>
    </source>
</evidence>
<dbReference type="InterPro" id="IPR006143">
    <property type="entry name" value="RND_pump_MFP"/>
</dbReference>
<keyword evidence="2" id="KW-0813">Transport</keyword>
<dbReference type="Gene3D" id="2.40.50.320">
    <property type="entry name" value="Copper binding periplasmic protein CusF"/>
    <property type="match status" value="1"/>
</dbReference>
<dbReference type="PANTHER" id="PTHR30097:SF15">
    <property type="entry name" value="CATION EFFLUX SYSTEM PROTEIN CUSB"/>
    <property type="match status" value="1"/>
</dbReference>
<gene>
    <name evidence="11" type="ORF">CT122_31515</name>
</gene>
<keyword evidence="11" id="KW-0614">Plasmid</keyword>
<sequence length="484" mass="50707">MKGSYVMGTLSAACLVGVGALLGFWLGTASESTAVEPGTTTTQARNALYWYDPMKPDQHFDKPGRSPFMDMALVPKYADEQASTSLGLAAGTVQSLGVRTVRVQRGALPSSIDAAGTLGYSQRELATVQARADAYVDKVYGRAPGDVLAAGTPLVDLLIPQWSAAQLEYLAVKQTGDSQLTAAAKERLRLLGMPGSTIAAVDRTGRAAAVQTIVMPIAGELLTLDAKAGMAISKGQDLARINGLSRVWLDISVPEALTSSVAVGNPISAFFVAWPGQAIQGKIIAMLPSADSATRTVTVRAELPNANGKLRPGMYAQVRLQGEEQPSVLLAPSEAVIRSGKRSFVMVALPEGRYRPQVVELGKESGGQAEIVKGLAEGDEVVSSGQFLLDSEASLQGLLAREGPSEGAQWHTSTGQIIDLDSETVTLAHGPFQSLGMPGMTMTFPLARPDVAKGLKVGDHVAIGISQSDAGLIVEQLSKQETGQ</sequence>
<feature type="domain" description="CzcB-like C-terminal circularly permuted SH3-like" evidence="9">
    <location>
        <begin position="332"/>
        <end position="389"/>
    </location>
</feature>
<dbReference type="GO" id="GO:0016020">
    <property type="term" value="C:membrane"/>
    <property type="evidence" value="ECO:0007669"/>
    <property type="project" value="InterPro"/>
</dbReference>
<dbReference type="Pfam" id="PF11604">
    <property type="entry name" value="CusF_Ec"/>
    <property type="match status" value="1"/>
</dbReference>
<feature type="domain" description="CusB-like barrel-sandwich hybrid" evidence="7">
    <location>
        <begin position="126"/>
        <end position="242"/>
    </location>
</feature>
<organism evidence="10">
    <name type="scientific">Pseudomonas syringae pv. actinidiae</name>
    <dbReference type="NCBI Taxonomy" id="103796"/>
    <lineage>
        <taxon>Bacteria</taxon>
        <taxon>Pseudomonadati</taxon>
        <taxon>Pseudomonadota</taxon>
        <taxon>Gammaproteobacteria</taxon>
        <taxon>Pseudomonadales</taxon>
        <taxon>Pseudomonadaceae</taxon>
        <taxon>Pseudomonas</taxon>
        <taxon>Pseudomonas syringae</taxon>
    </lineage>
</organism>
<proteinExistence type="inferred from homology"/>
<dbReference type="GeneID" id="61872798"/>
<dbReference type="Pfam" id="PF25919">
    <property type="entry name" value="BSH_CusB"/>
    <property type="match status" value="1"/>
</dbReference>
<dbReference type="EMBL" id="CP024713">
    <property type="protein sequence ID" value="ATV21151.1"/>
    <property type="molecule type" value="Genomic_DNA"/>
</dbReference>
<accession>A0A1X4BKQ0</accession>
<dbReference type="EMBL" id="KY287802">
    <property type="protein sequence ID" value="ASD54195.1"/>
    <property type="molecule type" value="Genomic_DNA"/>
</dbReference>
<dbReference type="Pfam" id="PF19335">
    <property type="entry name" value="HMBD"/>
    <property type="match status" value="1"/>
</dbReference>
<evidence type="ECO:0000259" key="9">
    <source>
        <dbReference type="Pfam" id="PF25975"/>
    </source>
</evidence>